<proteinExistence type="predicted"/>
<protein>
    <submittedName>
        <fullName evidence="2">Uncharacterized protein</fullName>
    </submittedName>
</protein>
<dbReference type="Proteomes" id="UP000807342">
    <property type="component" value="Unassembled WGS sequence"/>
</dbReference>
<reference evidence="2" key="1">
    <citation type="submission" date="2020-11" db="EMBL/GenBank/DDBJ databases">
        <authorList>
            <consortium name="DOE Joint Genome Institute"/>
            <person name="Ahrendt S."/>
            <person name="Riley R."/>
            <person name="Andreopoulos W."/>
            <person name="Labutti K."/>
            <person name="Pangilinan J."/>
            <person name="Ruiz-Duenas F.J."/>
            <person name="Barrasa J.M."/>
            <person name="Sanchez-Garcia M."/>
            <person name="Camarero S."/>
            <person name="Miyauchi S."/>
            <person name="Serrano A."/>
            <person name="Linde D."/>
            <person name="Babiker R."/>
            <person name="Drula E."/>
            <person name="Ayuso-Fernandez I."/>
            <person name="Pacheco R."/>
            <person name="Padilla G."/>
            <person name="Ferreira P."/>
            <person name="Barriuso J."/>
            <person name="Kellner H."/>
            <person name="Castanera R."/>
            <person name="Alfaro M."/>
            <person name="Ramirez L."/>
            <person name="Pisabarro A.G."/>
            <person name="Kuo A."/>
            <person name="Tritt A."/>
            <person name="Lipzen A."/>
            <person name="He G."/>
            <person name="Yan M."/>
            <person name="Ng V."/>
            <person name="Cullen D."/>
            <person name="Martin F."/>
            <person name="Rosso M.-N."/>
            <person name="Henrissat B."/>
            <person name="Hibbett D."/>
            <person name="Martinez A.T."/>
            <person name="Grigoriev I.V."/>
        </authorList>
    </citation>
    <scope>NUCLEOTIDE SEQUENCE</scope>
    <source>
        <strain evidence="2">MF-IS2</strain>
    </source>
</reference>
<keyword evidence="1" id="KW-1133">Transmembrane helix</keyword>
<keyword evidence="1" id="KW-0472">Membrane</keyword>
<evidence type="ECO:0000313" key="3">
    <source>
        <dbReference type="Proteomes" id="UP000807342"/>
    </source>
</evidence>
<organism evidence="2 3">
    <name type="scientific">Macrolepiota fuliginosa MF-IS2</name>
    <dbReference type="NCBI Taxonomy" id="1400762"/>
    <lineage>
        <taxon>Eukaryota</taxon>
        <taxon>Fungi</taxon>
        <taxon>Dikarya</taxon>
        <taxon>Basidiomycota</taxon>
        <taxon>Agaricomycotina</taxon>
        <taxon>Agaricomycetes</taxon>
        <taxon>Agaricomycetidae</taxon>
        <taxon>Agaricales</taxon>
        <taxon>Agaricineae</taxon>
        <taxon>Agaricaceae</taxon>
        <taxon>Macrolepiota</taxon>
    </lineage>
</organism>
<feature type="transmembrane region" description="Helical" evidence="1">
    <location>
        <begin position="206"/>
        <end position="229"/>
    </location>
</feature>
<dbReference type="AlphaFoldDB" id="A0A9P5XAK0"/>
<comment type="caution">
    <text evidence="2">The sequence shown here is derived from an EMBL/GenBank/DDBJ whole genome shotgun (WGS) entry which is preliminary data.</text>
</comment>
<feature type="transmembrane region" description="Helical" evidence="1">
    <location>
        <begin position="235"/>
        <end position="257"/>
    </location>
</feature>
<sequence>MAPRILSSVLARATSCAGLVYTVCEWFHGLPFEVRNIWGDPKFPLHLRLIYLFARYTSLICEISQLVALNYLLNGPSSHRICTAYWFTQHYAGAFEMNLLHIMLSKRVYALWCNNIYIGVLLVLLSTAFLVAFISLGGVAINGMQYMNSNCFMVEAIPKELMYLCFLEVFIQVCMWTLTFVKYVSFRRHPRDQKAFRLMTHVNREGFIVSILASLIPVAVIVDGALVRVASGMPIMSYLAIPIFIAIVSSAVCRSIHGIHSLSLRLRAEEEGLILTSVDPFD</sequence>
<name>A0A9P5XAK0_9AGAR</name>
<evidence type="ECO:0000256" key="1">
    <source>
        <dbReference type="SAM" id="Phobius"/>
    </source>
</evidence>
<accession>A0A9P5XAK0</accession>
<feature type="transmembrane region" description="Helical" evidence="1">
    <location>
        <begin position="161"/>
        <end position="185"/>
    </location>
</feature>
<feature type="transmembrane region" description="Helical" evidence="1">
    <location>
        <begin position="116"/>
        <end position="141"/>
    </location>
</feature>
<gene>
    <name evidence="2" type="ORF">P691DRAFT_801687</name>
</gene>
<evidence type="ECO:0000313" key="2">
    <source>
        <dbReference type="EMBL" id="KAF9447873.1"/>
    </source>
</evidence>
<dbReference type="OrthoDB" id="3123728at2759"/>
<keyword evidence="1" id="KW-0812">Transmembrane</keyword>
<dbReference type="EMBL" id="MU151182">
    <property type="protein sequence ID" value="KAF9447873.1"/>
    <property type="molecule type" value="Genomic_DNA"/>
</dbReference>
<keyword evidence="3" id="KW-1185">Reference proteome</keyword>